<feature type="domain" description="N-acetyltransferase" evidence="3">
    <location>
        <begin position="2"/>
        <end position="149"/>
    </location>
</feature>
<dbReference type="AlphaFoldDB" id="A0A1I6GRD0"/>
<dbReference type="PROSITE" id="PS51186">
    <property type="entry name" value="GNAT"/>
    <property type="match status" value="1"/>
</dbReference>
<dbReference type="InterPro" id="IPR050832">
    <property type="entry name" value="Bact_Acetyltransf"/>
</dbReference>
<keyword evidence="2" id="KW-0012">Acyltransferase</keyword>
<protein>
    <submittedName>
        <fullName evidence="4">Ribosomal protein S18 acetylase RimI</fullName>
    </submittedName>
</protein>
<reference evidence="4 5" key="1">
    <citation type="submission" date="2016-10" db="EMBL/GenBank/DDBJ databases">
        <authorList>
            <person name="de Groot N.N."/>
        </authorList>
    </citation>
    <scope>NUCLEOTIDE SEQUENCE [LARGE SCALE GENOMIC DNA]</scope>
    <source>
        <strain evidence="4 5">DSM 21019</strain>
    </source>
</reference>
<dbReference type="RefSeq" id="WP_092982135.1">
    <property type="nucleotide sequence ID" value="NZ_FOYQ01000002.1"/>
</dbReference>
<dbReference type="Gene3D" id="3.40.630.30">
    <property type="match status" value="1"/>
</dbReference>
<keyword evidence="4" id="KW-0687">Ribonucleoprotein</keyword>
<dbReference type="PANTHER" id="PTHR43877">
    <property type="entry name" value="AMINOALKYLPHOSPHONATE N-ACETYLTRANSFERASE-RELATED-RELATED"/>
    <property type="match status" value="1"/>
</dbReference>
<proteinExistence type="predicted"/>
<dbReference type="Pfam" id="PF00583">
    <property type="entry name" value="Acetyltransf_1"/>
    <property type="match status" value="1"/>
</dbReference>
<evidence type="ECO:0000256" key="1">
    <source>
        <dbReference type="ARBA" id="ARBA00022679"/>
    </source>
</evidence>
<dbReference type="STRING" id="400055.SAMN04490243_1637"/>
<evidence type="ECO:0000259" key="3">
    <source>
        <dbReference type="PROSITE" id="PS51186"/>
    </source>
</evidence>
<dbReference type="SUPFAM" id="SSF55729">
    <property type="entry name" value="Acyl-CoA N-acyltransferases (Nat)"/>
    <property type="match status" value="1"/>
</dbReference>
<dbReference type="Proteomes" id="UP000199534">
    <property type="component" value="Unassembled WGS sequence"/>
</dbReference>
<keyword evidence="5" id="KW-1185">Reference proteome</keyword>
<dbReference type="CDD" id="cd04301">
    <property type="entry name" value="NAT_SF"/>
    <property type="match status" value="1"/>
</dbReference>
<dbReference type="GO" id="GO:0016747">
    <property type="term" value="F:acyltransferase activity, transferring groups other than amino-acyl groups"/>
    <property type="evidence" value="ECO:0007669"/>
    <property type="project" value="InterPro"/>
</dbReference>
<dbReference type="EMBL" id="FOYQ01000002">
    <property type="protein sequence ID" value="SFR44813.1"/>
    <property type="molecule type" value="Genomic_DNA"/>
</dbReference>
<dbReference type="InterPro" id="IPR000182">
    <property type="entry name" value="GNAT_dom"/>
</dbReference>
<organism evidence="4 5">
    <name type="scientific">Robiginitalea myxolifaciens</name>
    <dbReference type="NCBI Taxonomy" id="400055"/>
    <lineage>
        <taxon>Bacteria</taxon>
        <taxon>Pseudomonadati</taxon>
        <taxon>Bacteroidota</taxon>
        <taxon>Flavobacteriia</taxon>
        <taxon>Flavobacteriales</taxon>
        <taxon>Flavobacteriaceae</taxon>
        <taxon>Robiginitalea</taxon>
    </lineage>
</organism>
<name>A0A1I6GRD0_9FLAO</name>
<keyword evidence="4" id="KW-0689">Ribosomal protein</keyword>
<keyword evidence="1" id="KW-0808">Transferase</keyword>
<sequence>MALVRKALPSDKDSLIPLLEGYRSFYKQEANPEKSAAFLTERLAARDSIIFVAEDEGKLLGFMQLYPSFSTVSLERVWILNDLFVAATARSQGIGQSLLRAAQDFCREQGAKGLALETGVENPAQKLYESLGWEKDTHCFHYFWKASAK</sequence>
<accession>A0A1I6GRD0</accession>
<dbReference type="OrthoDB" id="9792929at2"/>
<dbReference type="PANTHER" id="PTHR43877:SF2">
    <property type="entry name" value="AMINOALKYLPHOSPHONATE N-ACETYLTRANSFERASE-RELATED"/>
    <property type="match status" value="1"/>
</dbReference>
<evidence type="ECO:0000313" key="5">
    <source>
        <dbReference type="Proteomes" id="UP000199534"/>
    </source>
</evidence>
<gene>
    <name evidence="4" type="ORF">SAMN04490243_1637</name>
</gene>
<dbReference type="InterPro" id="IPR016181">
    <property type="entry name" value="Acyl_CoA_acyltransferase"/>
</dbReference>
<dbReference type="GO" id="GO:0005840">
    <property type="term" value="C:ribosome"/>
    <property type="evidence" value="ECO:0007669"/>
    <property type="project" value="UniProtKB-KW"/>
</dbReference>
<evidence type="ECO:0000313" key="4">
    <source>
        <dbReference type="EMBL" id="SFR44813.1"/>
    </source>
</evidence>
<evidence type="ECO:0000256" key="2">
    <source>
        <dbReference type="ARBA" id="ARBA00023315"/>
    </source>
</evidence>